<accession>A0A8S5PMX2</accession>
<name>A0A8S5PMX2_9CAUD</name>
<protein>
    <submittedName>
        <fullName evidence="1">Uncharacterized protein</fullName>
    </submittedName>
</protein>
<reference evidence="1" key="1">
    <citation type="journal article" date="2021" name="Proc. Natl. Acad. Sci. U.S.A.">
        <title>A Catalog of Tens of Thousands of Viruses from Human Metagenomes Reveals Hidden Associations with Chronic Diseases.</title>
        <authorList>
            <person name="Tisza M.J."/>
            <person name="Buck C.B."/>
        </authorList>
    </citation>
    <scope>NUCLEOTIDE SEQUENCE</scope>
    <source>
        <strain evidence="1">CtnCN2</strain>
    </source>
</reference>
<organism evidence="1">
    <name type="scientific">Podoviridae sp. ctnCN2</name>
    <dbReference type="NCBI Taxonomy" id="2825274"/>
    <lineage>
        <taxon>Viruses</taxon>
        <taxon>Duplodnaviria</taxon>
        <taxon>Heunggongvirae</taxon>
        <taxon>Uroviricota</taxon>
        <taxon>Caudoviricetes</taxon>
    </lineage>
</organism>
<dbReference type="EMBL" id="BK015452">
    <property type="protein sequence ID" value="DAE07548.1"/>
    <property type="molecule type" value="Genomic_DNA"/>
</dbReference>
<evidence type="ECO:0000313" key="1">
    <source>
        <dbReference type="EMBL" id="DAE07548.1"/>
    </source>
</evidence>
<proteinExistence type="predicted"/>
<sequence length="159" mass="17564">MSTTTIRNQSQTLAYTRDVIVARRTSPEPNRHQRRHLVRLAQVNPVSFLRGYALAQCITASPIAHTAIPADPESAEFTAMLHRVCTRAYLVACRIINTTHDAADAAGCGLWEDIGDYLPADVARKYDRAIAVANRALATSGRLATRCDMMAWHGRPMCD</sequence>